<dbReference type="AlphaFoldDB" id="A0A1G5SIC3"/>
<keyword evidence="1" id="KW-1133">Transmembrane helix</keyword>
<keyword evidence="1" id="KW-0812">Transmembrane</keyword>
<protein>
    <submittedName>
        <fullName evidence="2">Uncharacterized protein</fullName>
    </submittedName>
</protein>
<evidence type="ECO:0000313" key="3">
    <source>
        <dbReference type="Proteomes" id="UP000198729"/>
    </source>
</evidence>
<sequence>MEAEYTDPADKQMRDIVITKVLKILLFIFGGFNFEVQLL</sequence>
<keyword evidence="3" id="KW-1185">Reference proteome</keyword>
<evidence type="ECO:0000256" key="1">
    <source>
        <dbReference type="SAM" id="Phobius"/>
    </source>
</evidence>
<proteinExistence type="predicted"/>
<accession>A0A1G5SIC3</accession>
<dbReference type="EMBL" id="FMWO01000060">
    <property type="protein sequence ID" value="SCZ86301.1"/>
    <property type="molecule type" value="Genomic_DNA"/>
</dbReference>
<evidence type="ECO:0000313" key="2">
    <source>
        <dbReference type="EMBL" id="SCZ86301.1"/>
    </source>
</evidence>
<organism evidence="2 3">
    <name type="scientific">Nitrosomonas mobilis</name>
    <dbReference type="NCBI Taxonomy" id="51642"/>
    <lineage>
        <taxon>Bacteria</taxon>
        <taxon>Pseudomonadati</taxon>
        <taxon>Pseudomonadota</taxon>
        <taxon>Betaproteobacteria</taxon>
        <taxon>Nitrosomonadales</taxon>
        <taxon>Nitrosomonadaceae</taxon>
        <taxon>Nitrosomonas</taxon>
    </lineage>
</organism>
<name>A0A1G5SIC3_9PROT</name>
<feature type="transmembrane region" description="Helical" evidence="1">
    <location>
        <begin position="21"/>
        <end position="38"/>
    </location>
</feature>
<dbReference type="Proteomes" id="UP000198729">
    <property type="component" value="Unassembled WGS sequence"/>
</dbReference>
<keyword evidence="1" id="KW-0472">Membrane</keyword>
<gene>
    <name evidence="2" type="ORF">NSMM_510019</name>
</gene>
<reference evidence="2 3" key="1">
    <citation type="submission" date="2016-10" db="EMBL/GenBank/DDBJ databases">
        <authorList>
            <person name="de Groot N.N."/>
        </authorList>
    </citation>
    <scope>NUCLEOTIDE SEQUENCE [LARGE SCALE GENOMIC DNA]</scope>
    <source>
        <strain evidence="2">1</strain>
    </source>
</reference>